<name>A0A9D1STY0_9FIRM</name>
<keyword evidence="2" id="KW-0472">Membrane</keyword>
<accession>A0A9D1STY0</accession>
<feature type="compositionally biased region" description="Low complexity" evidence="1">
    <location>
        <begin position="1"/>
        <end position="24"/>
    </location>
</feature>
<dbReference type="EMBL" id="DVNZ01000194">
    <property type="protein sequence ID" value="HIU94722.1"/>
    <property type="molecule type" value="Genomic_DNA"/>
</dbReference>
<evidence type="ECO:0000256" key="1">
    <source>
        <dbReference type="SAM" id="MobiDB-lite"/>
    </source>
</evidence>
<feature type="transmembrane region" description="Helical" evidence="2">
    <location>
        <begin position="39"/>
        <end position="62"/>
    </location>
</feature>
<dbReference type="AlphaFoldDB" id="A0A9D1STY0"/>
<organism evidence="3 4">
    <name type="scientific">Candidatus Aphodomorpha intestinavium</name>
    <dbReference type="NCBI Taxonomy" id="2840672"/>
    <lineage>
        <taxon>Bacteria</taxon>
        <taxon>Bacillati</taxon>
        <taxon>Bacillota</taxon>
        <taxon>Clostridia</taxon>
        <taxon>Eubacteriales</taxon>
        <taxon>Candidatus Aphodomorpha</taxon>
    </lineage>
</organism>
<evidence type="ECO:0000313" key="3">
    <source>
        <dbReference type="EMBL" id="HIU94722.1"/>
    </source>
</evidence>
<keyword evidence="2" id="KW-1133">Transmembrane helix</keyword>
<feature type="region of interest" description="Disordered" evidence="1">
    <location>
        <begin position="1"/>
        <end position="32"/>
    </location>
</feature>
<sequence>MEYVRAPRAPQRAVRQPDRQAPQRGGTGRGRRRRRASRLLLLIGLLLAAAAAAVAAYVLLFAERERTVSMTATPLTAGVTRLNTGSGLLYQTEGHIHYYDWNDQGRNYTEGTATEDIRMSGSTFLSVVYTPTMLQIVGQEQPVAFTGEVLSVECGREHIAVLRRDSEGGESILVLSATGEQVDQLLPDDQYIVDFGFYTTTGEMLWMQTISSASGTPTTRITTYDLQRRTGVGVMQVQDQLIDGLYFTENSVFAAGTSQIIRYTHDGNKEIYREMVYGYRVLDFSAASGTPTFLLAPRDGDMFAVKLLTLSEGDTPEAVETHLQLPSEGVAGYIMNGALVVVAREKLYTYSLRGSLSSTATLELPVDEAEKLSDTMLLLLSGGAYYTAKVR</sequence>
<evidence type="ECO:0000313" key="4">
    <source>
        <dbReference type="Proteomes" id="UP000824128"/>
    </source>
</evidence>
<comment type="caution">
    <text evidence="3">The sequence shown here is derived from an EMBL/GenBank/DDBJ whole genome shotgun (WGS) entry which is preliminary data.</text>
</comment>
<gene>
    <name evidence="3" type="ORF">IAD24_06130</name>
</gene>
<reference evidence="3" key="1">
    <citation type="submission" date="2020-10" db="EMBL/GenBank/DDBJ databases">
        <authorList>
            <person name="Gilroy R."/>
        </authorList>
    </citation>
    <scope>NUCLEOTIDE SEQUENCE</scope>
    <source>
        <strain evidence="3">ChiGjej2B2-16831</strain>
    </source>
</reference>
<evidence type="ECO:0000256" key="2">
    <source>
        <dbReference type="SAM" id="Phobius"/>
    </source>
</evidence>
<protein>
    <submittedName>
        <fullName evidence="3">Uncharacterized protein</fullName>
    </submittedName>
</protein>
<proteinExistence type="predicted"/>
<reference evidence="3" key="2">
    <citation type="journal article" date="2021" name="PeerJ">
        <title>Extensive microbial diversity within the chicken gut microbiome revealed by metagenomics and culture.</title>
        <authorList>
            <person name="Gilroy R."/>
            <person name="Ravi A."/>
            <person name="Getino M."/>
            <person name="Pursley I."/>
            <person name="Horton D.L."/>
            <person name="Alikhan N.F."/>
            <person name="Baker D."/>
            <person name="Gharbi K."/>
            <person name="Hall N."/>
            <person name="Watson M."/>
            <person name="Adriaenssens E.M."/>
            <person name="Foster-Nyarko E."/>
            <person name="Jarju S."/>
            <person name="Secka A."/>
            <person name="Antonio M."/>
            <person name="Oren A."/>
            <person name="Chaudhuri R.R."/>
            <person name="La Ragione R."/>
            <person name="Hildebrand F."/>
            <person name="Pallen M.J."/>
        </authorList>
    </citation>
    <scope>NUCLEOTIDE SEQUENCE</scope>
    <source>
        <strain evidence="3">ChiGjej2B2-16831</strain>
    </source>
</reference>
<dbReference type="Proteomes" id="UP000824128">
    <property type="component" value="Unassembled WGS sequence"/>
</dbReference>
<keyword evidence="2" id="KW-0812">Transmembrane</keyword>